<organism evidence="2 3">
    <name type="scientific">Catonella morbi ATCC 51271</name>
    <dbReference type="NCBI Taxonomy" id="592026"/>
    <lineage>
        <taxon>Bacteria</taxon>
        <taxon>Bacillati</taxon>
        <taxon>Bacillota</taxon>
        <taxon>Clostridia</taxon>
        <taxon>Lachnospirales</taxon>
        <taxon>Lachnospiraceae</taxon>
        <taxon>Catonella</taxon>
    </lineage>
</organism>
<comment type="caution">
    <text evidence="2">The sequence shown here is derived from an EMBL/GenBank/DDBJ whole genome shotgun (WGS) entry which is preliminary data.</text>
</comment>
<name>V2Y707_9FIRM</name>
<evidence type="ECO:0000313" key="2">
    <source>
        <dbReference type="EMBL" id="ESL03481.1"/>
    </source>
</evidence>
<dbReference type="eggNOG" id="ENOG502Z9XR">
    <property type="taxonomic scope" value="Bacteria"/>
</dbReference>
<dbReference type="AlphaFoldDB" id="V2Y707"/>
<dbReference type="OrthoDB" id="1074132at2"/>
<proteinExistence type="predicted"/>
<reference evidence="2 3" key="1">
    <citation type="submission" date="2013-06" db="EMBL/GenBank/DDBJ databases">
        <authorList>
            <person name="Weinstock G."/>
            <person name="Sodergren E."/>
            <person name="Clifton S."/>
            <person name="Fulton L."/>
            <person name="Fulton B."/>
            <person name="Courtney L."/>
            <person name="Fronick C."/>
            <person name="Harrison M."/>
            <person name="Strong C."/>
            <person name="Farmer C."/>
            <person name="Delahaunty K."/>
            <person name="Markovic C."/>
            <person name="Hall O."/>
            <person name="Minx P."/>
            <person name="Tomlinson C."/>
            <person name="Mitreva M."/>
            <person name="Nelson J."/>
            <person name="Hou S."/>
            <person name="Wollam A."/>
            <person name="Pepin K.H."/>
            <person name="Johnson M."/>
            <person name="Bhonagiri V."/>
            <person name="Nash W.E."/>
            <person name="Warren W."/>
            <person name="Chinwalla A."/>
            <person name="Mardis E.R."/>
            <person name="Wilson R.K."/>
        </authorList>
    </citation>
    <scope>NUCLEOTIDE SEQUENCE [LARGE SCALE GENOMIC DNA]</scope>
    <source>
        <strain evidence="2 3">ATCC 51271</strain>
    </source>
</reference>
<gene>
    <name evidence="2" type="ORF">GCWU0000282_001192</name>
</gene>
<dbReference type="EMBL" id="ACIL03000009">
    <property type="protein sequence ID" value="ESL03481.1"/>
    <property type="molecule type" value="Genomic_DNA"/>
</dbReference>
<sequence>MRRIILILLSFVLLLNGCGMVHEQTGSADTNSSGNSTVKVEELKSKFALEENEPVYKSLDDKELLRHIEDLVYRDTVTKLNSDEYVVEGVSAVYVSKEYLDEVAFNSQGNIYFGYTLAELDGLFQGKKYIFTLSDNGTTTVKELEEIKDVSTETMIKNVAIGTGVILVCVTVSVVSAGTGVTALSVVFAASAKSATVFALSSATFGGVSAGVVRGIQTGDFNEAIKVSSMEASESFKWGAISGAIIGGGKEVFVLKKGTKGGLSLNEVAQIQKESKYPMEIIERFNNMAQYKESKKIGLFPEMINGRTALVRKIDLNYVDKNGMTNLQRIMNKKSPLDPTGIPYELHHIGQSNDSPLAILTHLEHMGEGNNKIWHVKTSGFDNPSSQKVWATIKADFWKDYAMKLISGGI</sequence>
<dbReference type="InterPro" id="IPR026834">
    <property type="entry name" value="LHH"/>
</dbReference>
<dbReference type="Pfam" id="PF14411">
    <property type="entry name" value="LHH"/>
    <property type="match status" value="1"/>
</dbReference>
<keyword evidence="3" id="KW-1185">Reference proteome</keyword>
<evidence type="ECO:0000313" key="3">
    <source>
        <dbReference type="Proteomes" id="UP000018227"/>
    </source>
</evidence>
<dbReference type="Proteomes" id="UP000018227">
    <property type="component" value="Unassembled WGS sequence"/>
</dbReference>
<protein>
    <recommendedName>
        <fullName evidence="1">LHH domain-containing protein</fullName>
    </recommendedName>
</protein>
<dbReference type="RefSeq" id="WP_023354073.1">
    <property type="nucleotide sequence ID" value="NZ_KI535367.1"/>
</dbReference>
<dbReference type="STRING" id="592026.GCWU0000282_001192"/>
<accession>V2Y707</accession>
<dbReference type="HOGENOM" id="CLU_629879_0_0_9"/>
<evidence type="ECO:0000259" key="1">
    <source>
        <dbReference type="Pfam" id="PF14411"/>
    </source>
</evidence>
<feature type="domain" description="LHH" evidence="1">
    <location>
        <begin position="325"/>
        <end position="402"/>
    </location>
</feature>